<dbReference type="PROSITE" id="PS51257">
    <property type="entry name" value="PROKAR_LIPOPROTEIN"/>
    <property type="match status" value="1"/>
</dbReference>
<dbReference type="PROSITE" id="PS51007">
    <property type="entry name" value="CYTC"/>
    <property type="match status" value="1"/>
</dbReference>
<evidence type="ECO:0000313" key="1">
    <source>
        <dbReference type="EMBL" id="NBN76664.1"/>
    </source>
</evidence>
<dbReference type="PRINTS" id="PR00604">
    <property type="entry name" value="CYTCHRMECIAB"/>
</dbReference>
<proteinExistence type="predicted"/>
<organism evidence="1 2">
    <name type="scientific">Pannonibacter tanglangensis</name>
    <dbReference type="NCBI Taxonomy" id="2750084"/>
    <lineage>
        <taxon>Bacteria</taxon>
        <taxon>Pseudomonadati</taxon>
        <taxon>Pseudomonadota</taxon>
        <taxon>Alphaproteobacteria</taxon>
        <taxon>Hyphomicrobiales</taxon>
        <taxon>Stappiaceae</taxon>
        <taxon>Pannonibacter</taxon>
    </lineage>
</organism>
<dbReference type="Pfam" id="PF00034">
    <property type="entry name" value="Cytochrom_C"/>
    <property type="match status" value="1"/>
</dbReference>
<dbReference type="PANTHER" id="PTHR11961">
    <property type="entry name" value="CYTOCHROME C"/>
    <property type="match status" value="1"/>
</dbReference>
<accession>A0A7X5J6H2</accession>
<dbReference type="InterPro" id="IPR009056">
    <property type="entry name" value="Cyt_c-like_dom"/>
</dbReference>
<dbReference type="AlphaFoldDB" id="A0A7X5J6H2"/>
<keyword evidence="2" id="KW-1185">Reference proteome</keyword>
<reference evidence="2" key="1">
    <citation type="submission" date="2020-01" db="EMBL/GenBank/DDBJ databases">
        <authorList>
            <person name="Fang Y."/>
            <person name="Sun R."/>
            <person name="Nie L."/>
            <person name="He J."/>
            <person name="Hao L."/>
            <person name="Wang L."/>
            <person name="Su S."/>
            <person name="Lv E."/>
            <person name="Zhang Z."/>
            <person name="Xie R."/>
            <person name="Liu H."/>
        </authorList>
    </citation>
    <scope>NUCLEOTIDE SEQUENCE [LARGE SCALE GENOMIC DNA]</scope>
    <source>
        <strain evidence="2">XCT-53</strain>
    </source>
</reference>
<gene>
    <name evidence="1" type="ORF">GWI72_00105</name>
</gene>
<dbReference type="GO" id="GO:0046872">
    <property type="term" value="F:metal ion binding"/>
    <property type="evidence" value="ECO:0007669"/>
    <property type="project" value="UniProtKB-KW"/>
</dbReference>
<dbReference type="InterPro" id="IPR036909">
    <property type="entry name" value="Cyt_c-like_dom_sf"/>
</dbReference>
<dbReference type="SUPFAM" id="SSF46626">
    <property type="entry name" value="Cytochrome c"/>
    <property type="match status" value="1"/>
</dbReference>
<evidence type="ECO:0000313" key="2">
    <source>
        <dbReference type="Proteomes" id="UP000586722"/>
    </source>
</evidence>
<sequence>MSRKPQASTLPQEDHVSAWPGRWASLALLTAACALAVVLPDPARAGDAEAGAKVFKTCAACHNVDTDKKKVGPSLKGVIGRQPGSAPDFAYSKAMVEFGAGKTWDVALLTQYLASPRDVVKGTKMAFAGLKKPEDIDNVIAYLQGFSAPQ</sequence>
<dbReference type="EMBL" id="JAABLQ010000001">
    <property type="protein sequence ID" value="NBN76664.1"/>
    <property type="molecule type" value="Genomic_DNA"/>
</dbReference>
<dbReference type="GO" id="GO:0009055">
    <property type="term" value="F:electron transfer activity"/>
    <property type="evidence" value="ECO:0007669"/>
    <property type="project" value="InterPro"/>
</dbReference>
<dbReference type="Proteomes" id="UP000586722">
    <property type="component" value="Unassembled WGS sequence"/>
</dbReference>
<comment type="caution">
    <text evidence="1">The sequence shown here is derived from an EMBL/GenBank/DDBJ whole genome shotgun (WGS) entry which is preliminary data.</text>
</comment>
<dbReference type="GO" id="GO:0020037">
    <property type="term" value="F:heme binding"/>
    <property type="evidence" value="ECO:0007669"/>
    <property type="project" value="InterPro"/>
</dbReference>
<protein>
    <submittedName>
        <fullName evidence="1">C-type cytochrome</fullName>
    </submittedName>
</protein>
<name>A0A7X5J6H2_9HYPH</name>
<dbReference type="InterPro" id="IPR002327">
    <property type="entry name" value="Cyt_c_1A/1B"/>
</dbReference>
<dbReference type="Gene3D" id="1.10.760.10">
    <property type="entry name" value="Cytochrome c-like domain"/>
    <property type="match status" value="1"/>
</dbReference>